<dbReference type="AlphaFoldDB" id="A0A0N4YBV3"/>
<keyword evidence="2" id="KW-1185">Reference proteome</keyword>
<reference evidence="3" key="1">
    <citation type="submission" date="2017-02" db="UniProtKB">
        <authorList>
            <consortium name="WormBaseParasite"/>
        </authorList>
    </citation>
    <scope>IDENTIFICATION</scope>
</reference>
<dbReference type="WBParaSite" id="NBR_0001397801-mRNA-1">
    <property type="protein sequence ID" value="NBR_0001397801-mRNA-1"/>
    <property type="gene ID" value="NBR_0001397801"/>
</dbReference>
<name>A0A0N4YBV3_NIPBR</name>
<dbReference type="EMBL" id="UYSL01021207">
    <property type="protein sequence ID" value="VDL77568.1"/>
    <property type="molecule type" value="Genomic_DNA"/>
</dbReference>
<organism evidence="3">
    <name type="scientific">Nippostrongylus brasiliensis</name>
    <name type="common">Rat hookworm</name>
    <dbReference type="NCBI Taxonomy" id="27835"/>
    <lineage>
        <taxon>Eukaryota</taxon>
        <taxon>Metazoa</taxon>
        <taxon>Ecdysozoa</taxon>
        <taxon>Nematoda</taxon>
        <taxon>Chromadorea</taxon>
        <taxon>Rhabditida</taxon>
        <taxon>Rhabditina</taxon>
        <taxon>Rhabditomorpha</taxon>
        <taxon>Strongyloidea</taxon>
        <taxon>Heligmosomidae</taxon>
        <taxon>Nippostrongylus</taxon>
    </lineage>
</organism>
<evidence type="ECO:0000313" key="1">
    <source>
        <dbReference type="EMBL" id="VDL77568.1"/>
    </source>
</evidence>
<reference evidence="1 2" key="2">
    <citation type="submission" date="2018-11" db="EMBL/GenBank/DDBJ databases">
        <authorList>
            <consortium name="Pathogen Informatics"/>
        </authorList>
    </citation>
    <scope>NUCLEOTIDE SEQUENCE [LARGE SCALE GENOMIC DNA]</scope>
</reference>
<accession>A0A0N4YBV3</accession>
<dbReference type="Proteomes" id="UP000271162">
    <property type="component" value="Unassembled WGS sequence"/>
</dbReference>
<proteinExistence type="predicted"/>
<gene>
    <name evidence="1" type="ORF">NBR_LOCUS13979</name>
</gene>
<evidence type="ECO:0000313" key="2">
    <source>
        <dbReference type="Proteomes" id="UP000271162"/>
    </source>
</evidence>
<sequence length="149" mass="16857">MIFMRRSLERFTSEMESRNRNMHTAFSKSSLSRRQKLPVIMAVARGFHSENFLIGPNRVDFSEYLSTKESIITESYLISDNFLNTSSRDIQVRSNLVEADMVVPPYPILDGFEDSSNPPVGRHPSGHFLVSKSVDSNLGPSFGDRRLGV</sequence>
<evidence type="ECO:0000313" key="3">
    <source>
        <dbReference type="WBParaSite" id="NBR_0001397801-mRNA-1"/>
    </source>
</evidence>
<protein>
    <submittedName>
        <fullName evidence="1 3">Uncharacterized protein</fullName>
    </submittedName>
</protein>